<name>A0ACC1R1V2_9HYPO</name>
<evidence type="ECO:0000313" key="2">
    <source>
        <dbReference type="Proteomes" id="UP001148737"/>
    </source>
</evidence>
<dbReference type="Proteomes" id="UP001148737">
    <property type="component" value="Unassembled WGS sequence"/>
</dbReference>
<evidence type="ECO:0000313" key="1">
    <source>
        <dbReference type="EMBL" id="KAJ3496281.1"/>
    </source>
</evidence>
<accession>A0ACC1R1V2</accession>
<keyword evidence="2" id="KW-1185">Reference proteome</keyword>
<reference evidence="1" key="1">
    <citation type="submission" date="2022-07" db="EMBL/GenBank/DDBJ databases">
        <title>Genome Sequence of Lecanicillium saksenae.</title>
        <authorList>
            <person name="Buettner E."/>
        </authorList>
    </citation>
    <scope>NUCLEOTIDE SEQUENCE</scope>
    <source>
        <strain evidence="1">VT-O1</strain>
    </source>
</reference>
<gene>
    <name evidence="1" type="ORF">NLG97_g2771</name>
</gene>
<dbReference type="EMBL" id="JANAKD010000204">
    <property type="protein sequence ID" value="KAJ3496281.1"/>
    <property type="molecule type" value="Genomic_DNA"/>
</dbReference>
<organism evidence="1 2">
    <name type="scientific">Lecanicillium saksenae</name>
    <dbReference type="NCBI Taxonomy" id="468837"/>
    <lineage>
        <taxon>Eukaryota</taxon>
        <taxon>Fungi</taxon>
        <taxon>Dikarya</taxon>
        <taxon>Ascomycota</taxon>
        <taxon>Pezizomycotina</taxon>
        <taxon>Sordariomycetes</taxon>
        <taxon>Hypocreomycetidae</taxon>
        <taxon>Hypocreales</taxon>
        <taxon>Cordycipitaceae</taxon>
        <taxon>Lecanicillium</taxon>
    </lineage>
</organism>
<proteinExistence type="predicted"/>
<comment type="caution">
    <text evidence="1">The sequence shown here is derived from an EMBL/GenBank/DDBJ whole genome shotgun (WGS) entry which is preliminary data.</text>
</comment>
<sequence>MTCSGTQSPTWAFDVVDACNKFDGNLDGMWKFCLLNNSTPVGYMTEEFANQMDWTGTAFNVCKLQKRVHLNPALLPGDDGTESCNLELIKLCEINRSRFNGCFENWLWTKNCFHAIRWLDNRKPIFRMPTPLRGILGIATAGVHFNVYTIIGDQPFMWIARRSRSTTYPGMLDQIVAGAMDPKDTSPWSTLQHEAWDEAGLVLDVHSANVTHNDLPVGTVYGPSRISFYDKKDRSVGLEVGHLEPGVRFVFEMEVPPTFVPKPGTSDAVGGFILKSVAEVKKDLSEGKWKPNSGLTTLDFLVRKGYIADGGDGTVERLQAALQRKLPMPTR</sequence>
<protein>
    <submittedName>
        <fullName evidence="1">Uncharacterized protein</fullName>
    </submittedName>
</protein>